<dbReference type="EMBL" id="BMYV01000002">
    <property type="protein sequence ID" value="GGX70635.1"/>
    <property type="molecule type" value="Genomic_DNA"/>
</dbReference>
<dbReference type="PANTHER" id="PTHR34978:SF3">
    <property type="entry name" value="SLR0241 PROTEIN"/>
    <property type="match status" value="1"/>
</dbReference>
<evidence type="ECO:0000256" key="2">
    <source>
        <dbReference type="SAM" id="Phobius"/>
    </source>
</evidence>
<evidence type="ECO:0000313" key="5">
    <source>
        <dbReference type="Proteomes" id="UP000600865"/>
    </source>
</evidence>
<evidence type="ECO:0000259" key="3">
    <source>
        <dbReference type="Pfam" id="PF05569"/>
    </source>
</evidence>
<dbReference type="RefSeq" id="WP_189585412.1">
    <property type="nucleotide sequence ID" value="NZ_BMYV01000002.1"/>
</dbReference>
<sequence length="736" mass="81291">MGPEFTHILDSLGWAVLHSIWQVGIAFLAVVIWRFALRGHSPALRHAGQLTALIGCLIAFLWTFAAYLGQTPLNFGVMTADGGATLSAVAGSETQGRFTSLITPFDPAALIGRADVNFSRVTPILACLWALGFAIMSLRYAFAFGQVQQLRILGVSAPSPQWQDRFTLLLRQSGISENVKLLVSSNISGPMTLGMLKPIVLVPIGFLSGLPSDQVEAVLLHELAHIRRYDYALNLIQTAVKTVLFFHPAIHIIAKWADRDREQACDDLAVRQGRDPLSLVRGLASLRLNAQPRLGIAATGTGENAPLMDRLTRLTGGTQTGAHSRGRPEHVVMSLVSALLIGSVYLGSTTRANAHPVPPAPSAPLPAEMSATLPDSVITVPQTPPVPPVQPTPPVPPVLPPLDLSTLKNEGDFQSFIETDKAIYKSFAIAMDQYEDRLEAYAKSNPLDADEMEDVAEVYEDFVDDIKDLFEDRREAIEDRYEDYAEARLEGLKAAQKGLTAAQRQSSHLNSPQIHDAQTKALAKAQAEVEREYLRSSAEIERQVEAQQRLIQNKQRQVESIARAKENQKRAKTHQAEAKAHQERARIQQREAHKSVIEAQKQSTKVSKKHASLAYKHAEKAKNKALEKAKSHAQADHLSRARHEEFRDVVITELLNDGLIKNTKETVFLSHPDNVMSLNGKPLSTKLRGKYCELLDTYGFVDNRSEITISPKNMTILTDWENGRHTTRVTYGTYSN</sequence>
<dbReference type="InterPro" id="IPR052173">
    <property type="entry name" value="Beta-lactam_resp_regulator"/>
</dbReference>
<reference evidence="4 5" key="1">
    <citation type="journal article" date="2014" name="Int. J. Syst. Evol. Microbiol.">
        <title>Complete genome sequence of Corynebacterium casei LMG S-19264T (=DSM 44701T), isolated from a smear-ripened cheese.</title>
        <authorList>
            <consortium name="US DOE Joint Genome Institute (JGI-PGF)"/>
            <person name="Walter F."/>
            <person name="Albersmeier A."/>
            <person name="Kalinowski J."/>
            <person name="Ruckert C."/>
        </authorList>
    </citation>
    <scope>NUCLEOTIDE SEQUENCE [LARGE SCALE GENOMIC DNA]</scope>
    <source>
        <strain evidence="4 5">KCTC 23968</strain>
    </source>
</reference>
<accession>A0A918KQ82</accession>
<keyword evidence="1" id="KW-0175">Coiled coil</keyword>
<comment type="caution">
    <text evidence="4">The sequence shown here is derived from an EMBL/GenBank/DDBJ whole genome shotgun (WGS) entry which is preliminary data.</text>
</comment>
<protein>
    <recommendedName>
        <fullName evidence="3">Peptidase M56 domain-containing protein</fullName>
    </recommendedName>
</protein>
<dbReference type="AlphaFoldDB" id="A0A918KQ82"/>
<feature type="domain" description="Peptidase M56" evidence="3">
    <location>
        <begin position="16"/>
        <end position="271"/>
    </location>
</feature>
<keyword evidence="2" id="KW-0472">Membrane</keyword>
<proteinExistence type="predicted"/>
<evidence type="ECO:0000256" key="1">
    <source>
        <dbReference type="SAM" id="Coils"/>
    </source>
</evidence>
<feature type="transmembrane region" description="Helical" evidence="2">
    <location>
        <begin position="123"/>
        <end position="142"/>
    </location>
</feature>
<keyword evidence="2" id="KW-0812">Transmembrane</keyword>
<dbReference type="PANTHER" id="PTHR34978">
    <property type="entry name" value="POSSIBLE SENSOR-TRANSDUCER PROTEIN BLAR"/>
    <property type="match status" value="1"/>
</dbReference>
<evidence type="ECO:0000313" key="4">
    <source>
        <dbReference type="EMBL" id="GGX70635.1"/>
    </source>
</evidence>
<keyword evidence="5" id="KW-1185">Reference proteome</keyword>
<feature type="transmembrane region" description="Helical" evidence="2">
    <location>
        <begin position="47"/>
        <end position="68"/>
    </location>
</feature>
<feature type="coiled-coil region" evidence="1">
    <location>
        <begin position="537"/>
        <end position="591"/>
    </location>
</feature>
<dbReference type="Proteomes" id="UP000600865">
    <property type="component" value="Unassembled WGS sequence"/>
</dbReference>
<dbReference type="Pfam" id="PF05569">
    <property type="entry name" value="Peptidase_M56"/>
    <property type="match status" value="1"/>
</dbReference>
<organism evidence="4 5">
    <name type="scientific">Litorimonas cladophorae</name>
    <dbReference type="NCBI Taxonomy" id="1220491"/>
    <lineage>
        <taxon>Bacteria</taxon>
        <taxon>Pseudomonadati</taxon>
        <taxon>Pseudomonadota</taxon>
        <taxon>Alphaproteobacteria</taxon>
        <taxon>Maricaulales</taxon>
        <taxon>Robiginitomaculaceae</taxon>
    </lineage>
</organism>
<feature type="transmembrane region" description="Helical" evidence="2">
    <location>
        <begin position="12"/>
        <end position="35"/>
    </location>
</feature>
<dbReference type="InterPro" id="IPR008756">
    <property type="entry name" value="Peptidase_M56"/>
</dbReference>
<dbReference type="CDD" id="cd07341">
    <property type="entry name" value="M56_BlaR1_MecR1_like"/>
    <property type="match status" value="1"/>
</dbReference>
<keyword evidence="2" id="KW-1133">Transmembrane helix</keyword>
<gene>
    <name evidence="4" type="ORF">GCM10011309_20960</name>
</gene>
<dbReference type="Gene3D" id="3.30.2010.10">
    <property type="entry name" value="Metalloproteases ('zincins'), catalytic domain"/>
    <property type="match status" value="1"/>
</dbReference>
<name>A0A918KQ82_9PROT</name>